<dbReference type="CDD" id="cd07067">
    <property type="entry name" value="HP_PGM_like"/>
    <property type="match status" value="1"/>
</dbReference>
<dbReference type="Gene3D" id="3.40.50.1240">
    <property type="entry name" value="Phosphoglycerate mutase-like"/>
    <property type="match status" value="1"/>
</dbReference>
<dbReference type="PANTHER" id="PTHR48100:SF1">
    <property type="entry name" value="HISTIDINE PHOSPHATASE FAMILY PROTEIN-RELATED"/>
    <property type="match status" value="1"/>
</dbReference>
<feature type="binding site" evidence="4">
    <location>
        <begin position="82"/>
        <end position="85"/>
    </location>
    <ligand>
        <name>substrate</name>
    </ligand>
</feature>
<dbReference type="SUPFAM" id="SSF53254">
    <property type="entry name" value="Phosphoglycerate mutase-like"/>
    <property type="match status" value="1"/>
</dbReference>
<evidence type="ECO:0000256" key="2">
    <source>
        <dbReference type="ARBA" id="ARBA00023235"/>
    </source>
</evidence>
<protein>
    <submittedName>
        <fullName evidence="5">Histidine phosphatase family protein</fullName>
    </submittedName>
</protein>
<reference evidence="5" key="1">
    <citation type="submission" date="2020-10" db="EMBL/GenBank/DDBJ databases">
        <authorList>
            <person name="Gilroy R."/>
        </authorList>
    </citation>
    <scope>NUCLEOTIDE SEQUENCE</scope>
    <source>
        <strain evidence="5">CHK181-108</strain>
    </source>
</reference>
<keyword evidence="1" id="KW-0324">Glycolysis</keyword>
<evidence type="ECO:0000256" key="1">
    <source>
        <dbReference type="ARBA" id="ARBA00023152"/>
    </source>
</evidence>
<dbReference type="AlphaFoldDB" id="A0A9D1H2Z5"/>
<dbReference type="PIRSF" id="PIRSF000709">
    <property type="entry name" value="6PFK_2-Ptase"/>
    <property type="match status" value="1"/>
</dbReference>
<keyword evidence="2" id="KW-0413">Isomerase</keyword>
<dbReference type="Proteomes" id="UP000824165">
    <property type="component" value="Unassembled WGS sequence"/>
</dbReference>
<accession>A0A9D1H2Z5</accession>
<proteinExistence type="predicted"/>
<feature type="binding site" evidence="4">
    <location>
        <begin position="8"/>
        <end position="15"/>
    </location>
    <ligand>
        <name>substrate</name>
    </ligand>
</feature>
<organism evidence="5 6">
    <name type="scientific">Candidatus Ornithomonoglobus intestinigallinarum</name>
    <dbReference type="NCBI Taxonomy" id="2840894"/>
    <lineage>
        <taxon>Bacteria</taxon>
        <taxon>Bacillati</taxon>
        <taxon>Bacillota</taxon>
        <taxon>Clostridia</taxon>
        <taxon>Candidatus Ornithomonoglobus</taxon>
    </lineage>
</organism>
<gene>
    <name evidence="5" type="ORF">IAA60_05260</name>
</gene>
<name>A0A9D1H2Z5_9FIRM</name>
<evidence type="ECO:0000313" key="6">
    <source>
        <dbReference type="Proteomes" id="UP000824165"/>
    </source>
</evidence>
<feature type="binding site" evidence="4">
    <location>
        <position position="58"/>
    </location>
    <ligand>
        <name>substrate</name>
    </ligand>
</feature>
<evidence type="ECO:0000313" key="5">
    <source>
        <dbReference type="EMBL" id="HIT85298.1"/>
    </source>
</evidence>
<evidence type="ECO:0000256" key="4">
    <source>
        <dbReference type="PIRSR" id="PIRSR613078-2"/>
    </source>
</evidence>
<sequence length="196" mass="22659">MTRVYVVRHGQTDSNIRRTCLGLKDVPLNKKGRQQARELAARFKNIDIDVVYTSPLKRAVETISPYLELKGMNMRMSFGLIERDYGKWDDMTFEEIEREYPEEYMRWTEEFISYKVPDGESAEDVQKRVNAFLEKMLRENDGKTIMLVTHLGTARHIISSLLGLSTAQSWCFSIENGGVAVIDCEDGRGVLRELRK</sequence>
<evidence type="ECO:0000256" key="3">
    <source>
        <dbReference type="PIRSR" id="PIRSR613078-1"/>
    </source>
</evidence>
<dbReference type="GO" id="GO:0016791">
    <property type="term" value="F:phosphatase activity"/>
    <property type="evidence" value="ECO:0007669"/>
    <property type="project" value="TreeGrafter"/>
</dbReference>
<dbReference type="GO" id="GO:0005737">
    <property type="term" value="C:cytoplasm"/>
    <property type="evidence" value="ECO:0007669"/>
    <property type="project" value="TreeGrafter"/>
</dbReference>
<dbReference type="PANTHER" id="PTHR48100">
    <property type="entry name" value="BROAD-SPECIFICITY PHOSPHATASE YOR283W-RELATED"/>
    <property type="match status" value="1"/>
</dbReference>
<dbReference type="InterPro" id="IPR001345">
    <property type="entry name" value="PG/BPGM_mutase_AS"/>
</dbReference>
<dbReference type="InterPro" id="IPR013078">
    <property type="entry name" value="His_Pase_superF_clade-1"/>
</dbReference>
<dbReference type="EMBL" id="DVLU01000051">
    <property type="protein sequence ID" value="HIT85298.1"/>
    <property type="molecule type" value="Genomic_DNA"/>
</dbReference>
<reference evidence="5" key="2">
    <citation type="journal article" date="2021" name="PeerJ">
        <title>Extensive microbial diversity within the chicken gut microbiome revealed by metagenomics and culture.</title>
        <authorList>
            <person name="Gilroy R."/>
            <person name="Ravi A."/>
            <person name="Getino M."/>
            <person name="Pursley I."/>
            <person name="Horton D.L."/>
            <person name="Alikhan N.F."/>
            <person name="Baker D."/>
            <person name="Gharbi K."/>
            <person name="Hall N."/>
            <person name="Watson M."/>
            <person name="Adriaenssens E.M."/>
            <person name="Foster-Nyarko E."/>
            <person name="Jarju S."/>
            <person name="Secka A."/>
            <person name="Antonio M."/>
            <person name="Oren A."/>
            <person name="Chaudhuri R.R."/>
            <person name="La Ragione R."/>
            <person name="Hildebrand F."/>
            <person name="Pallen M.J."/>
        </authorList>
    </citation>
    <scope>NUCLEOTIDE SEQUENCE</scope>
    <source>
        <strain evidence="5">CHK181-108</strain>
    </source>
</reference>
<comment type="caution">
    <text evidence="5">The sequence shown here is derived from an EMBL/GenBank/DDBJ whole genome shotgun (WGS) entry which is preliminary data.</text>
</comment>
<feature type="active site" description="Proton donor/acceptor" evidence="3">
    <location>
        <position position="82"/>
    </location>
</feature>
<dbReference type="InterPro" id="IPR050275">
    <property type="entry name" value="PGM_Phosphatase"/>
</dbReference>
<feature type="active site" description="Tele-phosphohistidine intermediate" evidence="3">
    <location>
        <position position="9"/>
    </location>
</feature>
<dbReference type="SMART" id="SM00855">
    <property type="entry name" value="PGAM"/>
    <property type="match status" value="1"/>
</dbReference>
<dbReference type="PROSITE" id="PS00175">
    <property type="entry name" value="PG_MUTASE"/>
    <property type="match status" value="1"/>
</dbReference>
<dbReference type="Pfam" id="PF00300">
    <property type="entry name" value="His_Phos_1"/>
    <property type="match status" value="1"/>
</dbReference>
<dbReference type="InterPro" id="IPR029033">
    <property type="entry name" value="His_PPase_superfam"/>
</dbReference>